<proteinExistence type="predicted"/>
<feature type="transmembrane region" description="Helical" evidence="1">
    <location>
        <begin position="87"/>
        <end position="105"/>
    </location>
</feature>
<dbReference type="RefSeq" id="WP_106136656.1">
    <property type="nucleotide sequence ID" value="NZ_PVTE01000003.1"/>
</dbReference>
<name>A0A2T0TEZ9_9BACT</name>
<gene>
    <name evidence="2" type="ORF">CLV58_103214</name>
</gene>
<dbReference type="OrthoDB" id="853672at2"/>
<evidence type="ECO:0008006" key="4">
    <source>
        <dbReference type="Google" id="ProtNLM"/>
    </source>
</evidence>
<dbReference type="AlphaFoldDB" id="A0A2T0TEZ9"/>
<feature type="transmembrane region" description="Helical" evidence="1">
    <location>
        <begin position="38"/>
        <end position="56"/>
    </location>
</feature>
<keyword evidence="1" id="KW-0472">Membrane</keyword>
<dbReference type="Proteomes" id="UP000238375">
    <property type="component" value="Unassembled WGS sequence"/>
</dbReference>
<reference evidence="2 3" key="1">
    <citation type="submission" date="2018-03" db="EMBL/GenBank/DDBJ databases">
        <title>Genomic Encyclopedia of Archaeal and Bacterial Type Strains, Phase II (KMG-II): from individual species to whole genera.</title>
        <authorList>
            <person name="Goeker M."/>
        </authorList>
    </citation>
    <scope>NUCLEOTIDE SEQUENCE [LARGE SCALE GENOMIC DNA]</scope>
    <source>
        <strain evidence="2 3">DSM 28354</strain>
    </source>
</reference>
<keyword evidence="1" id="KW-1133">Transmembrane helix</keyword>
<feature type="transmembrane region" description="Helical" evidence="1">
    <location>
        <begin position="12"/>
        <end position="32"/>
    </location>
</feature>
<keyword evidence="1" id="KW-0812">Transmembrane</keyword>
<organism evidence="2 3">
    <name type="scientific">Spirosoma oryzae</name>
    <dbReference type="NCBI Taxonomy" id="1469603"/>
    <lineage>
        <taxon>Bacteria</taxon>
        <taxon>Pseudomonadati</taxon>
        <taxon>Bacteroidota</taxon>
        <taxon>Cytophagia</taxon>
        <taxon>Cytophagales</taxon>
        <taxon>Cytophagaceae</taxon>
        <taxon>Spirosoma</taxon>
    </lineage>
</organism>
<feature type="transmembrane region" description="Helical" evidence="1">
    <location>
        <begin position="111"/>
        <end position="132"/>
    </location>
</feature>
<evidence type="ECO:0000313" key="2">
    <source>
        <dbReference type="EMBL" id="PRY44245.1"/>
    </source>
</evidence>
<comment type="caution">
    <text evidence="2">The sequence shown here is derived from an EMBL/GenBank/DDBJ whole genome shotgun (WGS) entry which is preliminary data.</text>
</comment>
<dbReference type="EMBL" id="PVTE01000003">
    <property type="protein sequence ID" value="PRY44245.1"/>
    <property type="molecule type" value="Genomic_DNA"/>
</dbReference>
<protein>
    <recommendedName>
        <fullName evidence="4">DUF2231 domain-containing protein</fullName>
    </recommendedName>
</protein>
<evidence type="ECO:0000313" key="3">
    <source>
        <dbReference type="Proteomes" id="UP000238375"/>
    </source>
</evidence>
<evidence type="ECO:0000256" key="1">
    <source>
        <dbReference type="SAM" id="Phobius"/>
    </source>
</evidence>
<accession>A0A2T0TEZ9</accession>
<keyword evidence="3" id="KW-1185">Reference proteome</keyword>
<sequence>MQLNGAHWHLLVNHVPIIGSLMATLVLGYGLFRRNNAIVQLSFGLFVLVSVATAITDQTGEAAEHYLASIKALDRARLHAHEEAADLANIGMYLTGGLSLLALVWQRARDWRLLPAVVLVSALVTFGLMANVGRLGGLIMHRELDSEQAVAQPAP</sequence>